<feature type="compositionally biased region" description="Low complexity" evidence="3">
    <location>
        <begin position="291"/>
        <end position="327"/>
    </location>
</feature>
<feature type="compositionally biased region" description="Polar residues" evidence="3">
    <location>
        <begin position="561"/>
        <end position="595"/>
    </location>
</feature>
<dbReference type="InterPro" id="IPR036529">
    <property type="entry name" value="KIX_dom_sf"/>
</dbReference>
<feature type="region of interest" description="Disordered" evidence="3">
    <location>
        <begin position="795"/>
        <end position="822"/>
    </location>
</feature>
<proteinExistence type="predicted"/>
<feature type="compositionally biased region" description="Pro residues" evidence="3">
    <location>
        <begin position="372"/>
        <end position="385"/>
    </location>
</feature>
<comment type="caution">
    <text evidence="5">The sequence shown here is derived from an EMBL/GenBank/DDBJ whole genome shotgun (WGS) entry which is preliminary data.</text>
</comment>
<dbReference type="AlphaFoldDB" id="A0AAD5XQW1"/>
<dbReference type="Pfam" id="PF16987">
    <property type="entry name" value="KIX_2"/>
    <property type="match status" value="1"/>
</dbReference>
<name>A0AAD5XQW1_9FUNG</name>
<accession>A0AAD5XQW1</accession>
<reference evidence="5" key="1">
    <citation type="submission" date="2020-05" db="EMBL/GenBank/DDBJ databases">
        <title>Phylogenomic resolution of chytrid fungi.</title>
        <authorList>
            <person name="Stajich J.E."/>
            <person name="Amses K."/>
            <person name="Simmons R."/>
            <person name="Seto K."/>
            <person name="Myers J."/>
            <person name="Bonds A."/>
            <person name="Quandt C.A."/>
            <person name="Barry K."/>
            <person name="Liu P."/>
            <person name="Grigoriev I."/>
            <person name="Longcore J.E."/>
            <person name="James T.Y."/>
        </authorList>
    </citation>
    <scope>NUCLEOTIDE SEQUENCE</scope>
    <source>
        <strain evidence="5">JEL0379</strain>
    </source>
</reference>
<feature type="compositionally biased region" description="Pro residues" evidence="3">
    <location>
        <begin position="913"/>
        <end position="922"/>
    </location>
</feature>
<feature type="compositionally biased region" description="Low complexity" evidence="3">
    <location>
        <begin position="37"/>
        <end position="53"/>
    </location>
</feature>
<feature type="compositionally biased region" description="Polar residues" evidence="3">
    <location>
        <begin position="658"/>
        <end position="669"/>
    </location>
</feature>
<protein>
    <recommendedName>
        <fullName evidence="4">Mediator complex subunit 15 KIX domain-containing protein</fullName>
    </recommendedName>
</protein>
<comment type="subcellular location">
    <subcellularLocation>
        <location evidence="1">Nucleus</location>
    </subcellularLocation>
</comment>
<feature type="compositionally biased region" description="Low complexity" evidence="3">
    <location>
        <begin position="341"/>
        <end position="363"/>
    </location>
</feature>
<evidence type="ECO:0000256" key="3">
    <source>
        <dbReference type="SAM" id="MobiDB-lite"/>
    </source>
</evidence>
<dbReference type="Pfam" id="PF05397">
    <property type="entry name" value="Med15_fungi"/>
    <property type="match status" value="1"/>
</dbReference>
<dbReference type="Proteomes" id="UP001212152">
    <property type="component" value="Unassembled WGS sequence"/>
</dbReference>
<feature type="region of interest" description="Disordered" evidence="3">
    <location>
        <begin position="895"/>
        <end position="957"/>
    </location>
</feature>
<dbReference type="Gene3D" id="1.10.246.20">
    <property type="entry name" value="Coactivator CBP, KIX domain"/>
    <property type="match status" value="1"/>
</dbReference>
<feature type="region of interest" description="Disordered" evidence="3">
    <location>
        <begin position="474"/>
        <end position="671"/>
    </location>
</feature>
<evidence type="ECO:0000256" key="2">
    <source>
        <dbReference type="ARBA" id="ARBA00023242"/>
    </source>
</evidence>
<feature type="compositionally biased region" description="Low complexity" evidence="3">
    <location>
        <begin position="64"/>
        <end position="74"/>
    </location>
</feature>
<dbReference type="GO" id="GO:0016592">
    <property type="term" value="C:mediator complex"/>
    <property type="evidence" value="ECO:0007669"/>
    <property type="project" value="InterPro"/>
</dbReference>
<gene>
    <name evidence="5" type="ORF">HDU87_003134</name>
</gene>
<feature type="compositionally biased region" description="Gly residues" evidence="3">
    <location>
        <begin position="54"/>
        <end position="63"/>
    </location>
</feature>
<dbReference type="InterPro" id="IPR036546">
    <property type="entry name" value="MED15_KIX"/>
</dbReference>
<feature type="domain" description="Mediator complex subunit 15 KIX" evidence="4">
    <location>
        <begin position="80"/>
        <end position="155"/>
    </location>
</feature>
<sequence length="957" mass="103796">MNPQQYMTEQQQQLYMYATQQQQLLQQQQRAAGPPQAGGSLQNQQQQQNNPTAGNGGGSGGAGQQQQQQQAPSAAQPVYEWQLTISTDVRQTWITRLASAIRTISASSGRGSHINPESMATTYEQRTYAQSKTLAEYTRALEGKMNGFRDQIQSIQQAFQQHAASGGPSIPRPMAVPPGSHAKVRQLVESRTVPELQAMARANNMKPGLLELLVTERRKYEMLQQQQQSQQLHAQQFPARVPPRPGQQAVPAGRVLSAQPMGQPTMPMTTGPTQQQMQALYQQQQQQAMAPGMAQAHLAQQHMMQQLSQPQSSQALQQPQQLGLQQGRPAPNQIPTASIIQQRLQAKQQQQQQQLLRGPQSQQTAPVARPQGGPPPQNGPRPPISLTPQEKAFIQQRMAQLKSMLDRSDELMGLLLSWGTDADNINVRKILSSRMLCLQQIQGFATDTYVIPPAEIEAIQTFWIQMFRSAETRRKMMSPGSAGSVGQPSPQDMHHQPRPQQLETTAQQQQQQPPPQQAKQPQKQQQKPQQMHTPSRPAPDQETSKQQPLQPERSALASAGAESSTEPGTQPVLSKYAQLQQELRAQAHANANQPKKTPKKRASVSANSIDVDTAGEPSKPGPHSAAAKKAAQKPIPGKRAATKRPSISSGGAPRGRRTSSASSLTSHEQSGVVAAPVPQAPLMHPGAMPGYPAMGLVIPPPPPMYALGYDGRPIPAMGPLVMPAHPGVVPMGMPMGAMPPPVFQAPRWPPGWMAARESMSRIAPNYWADPTYDVDTSISDTLAIEEAEQFVNWEGEEDVPPPTTTAAPQSASSAQTVSTAADAAQRAERRFFGAYPPQKFIYIEGGNRRRILSPPPTPVTTAGLPQPLPLLSTVAHPAVTLPTPTLFDDRDAIGAAGIKGPLSPISPEKPWFGAPPPPPPTPGLRLNSGRSRKRAHEDDDQQDNALAGPSNVKRSKA</sequence>
<dbReference type="InterPro" id="IPR008626">
    <property type="entry name" value="Mediator_Med15_fun"/>
</dbReference>
<evidence type="ECO:0000259" key="4">
    <source>
        <dbReference type="Pfam" id="PF16987"/>
    </source>
</evidence>
<evidence type="ECO:0000313" key="5">
    <source>
        <dbReference type="EMBL" id="KAJ3179176.1"/>
    </source>
</evidence>
<dbReference type="GO" id="GO:0003712">
    <property type="term" value="F:transcription coregulator activity"/>
    <property type="evidence" value="ECO:0007669"/>
    <property type="project" value="InterPro"/>
</dbReference>
<feature type="region of interest" description="Disordered" evidence="3">
    <location>
        <begin position="291"/>
        <end position="386"/>
    </location>
</feature>
<keyword evidence="2" id="KW-0539">Nucleus</keyword>
<dbReference type="EMBL" id="JADGJQ010000022">
    <property type="protein sequence ID" value="KAJ3179176.1"/>
    <property type="molecule type" value="Genomic_DNA"/>
</dbReference>
<organism evidence="5 6">
    <name type="scientific">Geranomyces variabilis</name>
    <dbReference type="NCBI Taxonomy" id="109894"/>
    <lineage>
        <taxon>Eukaryota</taxon>
        <taxon>Fungi</taxon>
        <taxon>Fungi incertae sedis</taxon>
        <taxon>Chytridiomycota</taxon>
        <taxon>Chytridiomycota incertae sedis</taxon>
        <taxon>Chytridiomycetes</taxon>
        <taxon>Spizellomycetales</taxon>
        <taxon>Powellomycetaceae</taxon>
        <taxon>Geranomyces</taxon>
    </lineage>
</organism>
<keyword evidence="6" id="KW-1185">Reference proteome</keyword>
<feature type="compositionally biased region" description="Low complexity" evidence="3">
    <location>
        <begin position="617"/>
        <end position="638"/>
    </location>
</feature>
<feature type="region of interest" description="Disordered" evidence="3">
    <location>
        <begin position="23"/>
        <end position="74"/>
    </location>
</feature>
<evidence type="ECO:0000313" key="6">
    <source>
        <dbReference type="Proteomes" id="UP001212152"/>
    </source>
</evidence>
<dbReference type="GO" id="GO:0006357">
    <property type="term" value="P:regulation of transcription by RNA polymerase II"/>
    <property type="evidence" value="ECO:0007669"/>
    <property type="project" value="InterPro"/>
</dbReference>
<feature type="region of interest" description="Disordered" evidence="3">
    <location>
        <begin position="229"/>
        <end position="250"/>
    </location>
</feature>
<feature type="compositionally biased region" description="Low complexity" evidence="3">
    <location>
        <begin position="804"/>
        <end position="822"/>
    </location>
</feature>
<evidence type="ECO:0000256" key="1">
    <source>
        <dbReference type="ARBA" id="ARBA00004123"/>
    </source>
</evidence>
<feature type="compositionally biased region" description="Low complexity" evidence="3">
    <location>
        <begin position="506"/>
        <end position="530"/>
    </location>
</feature>